<dbReference type="EMBL" id="GGEC01006147">
    <property type="protein sequence ID" value="MBW86630.1"/>
    <property type="molecule type" value="Transcribed_RNA"/>
</dbReference>
<dbReference type="AlphaFoldDB" id="A0A2P2IZJ5"/>
<organism evidence="1">
    <name type="scientific">Rhizophora mucronata</name>
    <name type="common">Asiatic mangrove</name>
    <dbReference type="NCBI Taxonomy" id="61149"/>
    <lineage>
        <taxon>Eukaryota</taxon>
        <taxon>Viridiplantae</taxon>
        <taxon>Streptophyta</taxon>
        <taxon>Embryophyta</taxon>
        <taxon>Tracheophyta</taxon>
        <taxon>Spermatophyta</taxon>
        <taxon>Magnoliopsida</taxon>
        <taxon>eudicotyledons</taxon>
        <taxon>Gunneridae</taxon>
        <taxon>Pentapetalae</taxon>
        <taxon>rosids</taxon>
        <taxon>fabids</taxon>
        <taxon>Malpighiales</taxon>
        <taxon>Rhizophoraceae</taxon>
        <taxon>Rhizophora</taxon>
    </lineage>
</organism>
<proteinExistence type="predicted"/>
<name>A0A2P2IZJ5_RHIMU</name>
<reference evidence="1" key="1">
    <citation type="submission" date="2018-02" db="EMBL/GenBank/DDBJ databases">
        <title>Rhizophora mucronata_Transcriptome.</title>
        <authorList>
            <person name="Meera S.P."/>
            <person name="Sreeshan A."/>
            <person name="Augustine A."/>
        </authorList>
    </citation>
    <scope>NUCLEOTIDE SEQUENCE</scope>
    <source>
        <tissue evidence="1">Leaf</tissue>
    </source>
</reference>
<protein>
    <submittedName>
        <fullName evidence="1">Uncharacterized protein</fullName>
    </submittedName>
</protein>
<accession>A0A2P2IZJ5</accession>
<sequence>MIHHGASPNILSFWVEQFLDVVIRAKFVRFSS</sequence>
<evidence type="ECO:0000313" key="1">
    <source>
        <dbReference type="EMBL" id="MBW86630.1"/>
    </source>
</evidence>